<evidence type="ECO:0000256" key="16">
    <source>
        <dbReference type="ARBA" id="ARBA00068150"/>
    </source>
</evidence>
<dbReference type="SMART" id="SM00388">
    <property type="entry name" value="HisKA"/>
    <property type="match status" value="1"/>
</dbReference>
<gene>
    <name evidence="26" type="ORF">Cri9333_0811</name>
</gene>
<dbReference type="FunFam" id="1.10.287.130:FF:000002">
    <property type="entry name" value="Two-component osmosensing histidine kinase"/>
    <property type="match status" value="1"/>
</dbReference>
<evidence type="ECO:0000259" key="22">
    <source>
        <dbReference type="PROSITE" id="PS50110"/>
    </source>
</evidence>
<dbReference type="InterPro" id="IPR003594">
    <property type="entry name" value="HATPase_dom"/>
</dbReference>
<evidence type="ECO:0000313" key="26">
    <source>
        <dbReference type="EMBL" id="AFZ11729.1"/>
    </source>
</evidence>
<dbReference type="Pfam" id="PF13426">
    <property type="entry name" value="PAS_9"/>
    <property type="match status" value="2"/>
</dbReference>
<accession>K9VVY9</accession>
<reference evidence="26 27" key="1">
    <citation type="submission" date="2012-06" db="EMBL/GenBank/DDBJ databases">
        <title>Finished chromosome of genome of Crinalium epipsammum PCC 9333.</title>
        <authorList>
            <consortium name="US DOE Joint Genome Institute"/>
            <person name="Gugger M."/>
            <person name="Coursin T."/>
            <person name="Rippka R."/>
            <person name="Tandeau De Marsac N."/>
            <person name="Huntemann M."/>
            <person name="Wei C.-L."/>
            <person name="Han J."/>
            <person name="Detter J.C."/>
            <person name="Han C."/>
            <person name="Tapia R."/>
            <person name="Davenport K."/>
            <person name="Daligault H."/>
            <person name="Erkkila T."/>
            <person name="Gu W."/>
            <person name="Munk A.C.C."/>
            <person name="Teshima H."/>
            <person name="Xu Y."/>
            <person name="Chain P."/>
            <person name="Chen A."/>
            <person name="Krypides N."/>
            <person name="Mavromatis K."/>
            <person name="Markowitz V."/>
            <person name="Szeto E."/>
            <person name="Ivanova N."/>
            <person name="Mikhailova N."/>
            <person name="Ovchinnikova G."/>
            <person name="Pagani I."/>
            <person name="Pati A."/>
            <person name="Goodwin L."/>
            <person name="Peters L."/>
            <person name="Pitluck S."/>
            <person name="Woyke T."/>
            <person name="Kerfeld C."/>
        </authorList>
    </citation>
    <scope>NUCLEOTIDE SEQUENCE [LARGE SCALE GENOMIC DNA]</scope>
    <source>
        <strain evidence="26 27">PCC 9333</strain>
    </source>
</reference>
<evidence type="ECO:0000256" key="4">
    <source>
        <dbReference type="ARBA" id="ARBA00012438"/>
    </source>
</evidence>
<dbReference type="InterPro" id="IPR036890">
    <property type="entry name" value="HATPase_C_sf"/>
</dbReference>
<dbReference type="InterPro" id="IPR005467">
    <property type="entry name" value="His_kinase_dom"/>
</dbReference>
<evidence type="ECO:0000256" key="19">
    <source>
        <dbReference type="PROSITE-ProRule" id="PRU00169"/>
    </source>
</evidence>
<evidence type="ECO:0000259" key="23">
    <source>
        <dbReference type="PROSITE" id="PS50112"/>
    </source>
</evidence>
<dbReference type="InterPro" id="IPR004358">
    <property type="entry name" value="Sig_transdc_His_kin-like_C"/>
</dbReference>
<evidence type="ECO:0000313" key="27">
    <source>
        <dbReference type="Proteomes" id="UP000010472"/>
    </source>
</evidence>
<dbReference type="Pfam" id="PF00512">
    <property type="entry name" value="HisKA"/>
    <property type="match status" value="1"/>
</dbReference>
<dbReference type="InterPro" id="IPR001610">
    <property type="entry name" value="PAC"/>
</dbReference>
<comment type="subunit">
    <text evidence="15">At low DSF concentrations, interacts with RpfF.</text>
</comment>
<dbReference type="EC" id="2.7.13.3" evidence="4"/>
<dbReference type="PROSITE" id="PS50894">
    <property type="entry name" value="HPT"/>
    <property type="match status" value="1"/>
</dbReference>
<evidence type="ECO:0000256" key="5">
    <source>
        <dbReference type="ARBA" id="ARBA00022475"/>
    </source>
</evidence>
<dbReference type="SMART" id="SM00073">
    <property type="entry name" value="HPT"/>
    <property type="match status" value="1"/>
</dbReference>
<keyword evidence="7" id="KW-0808">Transferase</keyword>
<dbReference type="SUPFAM" id="SSF55785">
    <property type="entry name" value="PYP-like sensor domain (PAS domain)"/>
    <property type="match status" value="3"/>
</dbReference>
<keyword evidence="6 19" id="KW-0597">Phosphoprotein</keyword>
<evidence type="ECO:0000256" key="14">
    <source>
        <dbReference type="ARBA" id="ARBA00023136"/>
    </source>
</evidence>
<dbReference type="InterPro" id="IPR003661">
    <property type="entry name" value="HisK_dim/P_dom"/>
</dbReference>
<dbReference type="InterPro" id="IPR000014">
    <property type="entry name" value="PAS"/>
</dbReference>
<dbReference type="Gene3D" id="3.40.50.2300">
    <property type="match status" value="2"/>
</dbReference>
<feature type="domain" description="Response regulatory" evidence="22">
    <location>
        <begin position="848"/>
        <end position="965"/>
    </location>
</feature>
<dbReference type="eggNOG" id="COG0784">
    <property type="taxonomic scope" value="Bacteria"/>
</dbReference>
<evidence type="ECO:0000256" key="3">
    <source>
        <dbReference type="ARBA" id="ARBA00006402"/>
    </source>
</evidence>
<dbReference type="PROSITE" id="PS50110">
    <property type="entry name" value="RESPONSE_REGULATORY"/>
    <property type="match status" value="2"/>
</dbReference>
<feature type="domain" description="Histidine kinase" evidence="21">
    <location>
        <begin position="455"/>
        <end position="684"/>
    </location>
</feature>
<dbReference type="SMART" id="SM00387">
    <property type="entry name" value="HATPase_c"/>
    <property type="match status" value="1"/>
</dbReference>
<dbReference type="PANTHER" id="PTHR45339">
    <property type="entry name" value="HYBRID SIGNAL TRANSDUCTION HISTIDINE KINASE J"/>
    <property type="match status" value="1"/>
</dbReference>
<keyword evidence="20" id="KW-0175">Coiled coil</keyword>
<dbReference type="PROSITE" id="PS50113">
    <property type="entry name" value="PAC"/>
    <property type="match status" value="3"/>
</dbReference>
<dbReference type="InterPro" id="IPR001789">
    <property type="entry name" value="Sig_transdc_resp-reg_receiver"/>
</dbReference>
<keyword evidence="12" id="KW-1133">Transmembrane helix</keyword>
<evidence type="ECO:0000256" key="11">
    <source>
        <dbReference type="ARBA" id="ARBA00022840"/>
    </source>
</evidence>
<keyword evidence="8" id="KW-0812">Transmembrane</keyword>
<dbReference type="Gene3D" id="1.20.120.160">
    <property type="entry name" value="HPT domain"/>
    <property type="match status" value="1"/>
</dbReference>
<evidence type="ECO:0000256" key="17">
    <source>
        <dbReference type="ARBA" id="ARBA00074306"/>
    </source>
</evidence>
<dbReference type="SUPFAM" id="SSF47384">
    <property type="entry name" value="Homodimeric domain of signal transducing histidine kinase"/>
    <property type="match status" value="1"/>
</dbReference>
<dbReference type="SMART" id="SM00091">
    <property type="entry name" value="PAS"/>
    <property type="match status" value="3"/>
</dbReference>
<evidence type="ECO:0000256" key="13">
    <source>
        <dbReference type="ARBA" id="ARBA00023012"/>
    </source>
</evidence>
<dbReference type="AlphaFoldDB" id="K9VVY9"/>
<dbReference type="GO" id="GO:0005886">
    <property type="term" value="C:plasma membrane"/>
    <property type="evidence" value="ECO:0007669"/>
    <property type="project" value="UniProtKB-SubCell"/>
</dbReference>
<keyword evidence="9" id="KW-0547">Nucleotide-binding</keyword>
<dbReference type="OrthoDB" id="5389090at2"/>
<feature type="coiled-coil region" evidence="20">
    <location>
        <begin position="1065"/>
        <end position="1092"/>
    </location>
</feature>
<evidence type="ECO:0000259" key="25">
    <source>
        <dbReference type="PROSITE" id="PS50894"/>
    </source>
</evidence>
<evidence type="ECO:0000256" key="12">
    <source>
        <dbReference type="ARBA" id="ARBA00022989"/>
    </source>
</evidence>
<dbReference type="SMART" id="SM00086">
    <property type="entry name" value="PAC"/>
    <property type="match status" value="3"/>
</dbReference>
<feature type="domain" description="Response regulatory" evidence="22">
    <location>
        <begin position="704"/>
        <end position="820"/>
    </location>
</feature>
<dbReference type="CDD" id="cd17546">
    <property type="entry name" value="REC_hyHK_CKI1_RcsC-like"/>
    <property type="match status" value="2"/>
</dbReference>
<feature type="domain" description="PAS" evidence="23">
    <location>
        <begin position="179"/>
        <end position="255"/>
    </location>
</feature>
<keyword evidence="11" id="KW-0067">ATP-binding</keyword>
<keyword evidence="5" id="KW-1003">Cell membrane</keyword>
<name>K9VVY9_9CYAN</name>
<keyword evidence="10 26" id="KW-0418">Kinase</keyword>
<evidence type="ECO:0000256" key="9">
    <source>
        <dbReference type="ARBA" id="ARBA00022741"/>
    </source>
</evidence>
<feature type="domain" description="PAC" evidence="24">
    <location>
        <begin position="258"/>
        <end position="310"/>
    </location>
</feature>
<dbReference type="PRINTS" id="PR00344">
    <property type="entry name" value="BCTRLSENSOR"/>
</dbReference>
<feature type="domain" description="PAC" evidence="24">
    <location>
        <begin position="126"/>
        <end position="178"/>
    </location>
</feature>
<dbReference type="Pfam" id="PF00072">
    <property type="entry name" value="Response_reg"/>
    <property type="match status" value="2"/>
</dbReference>
<feature type="domain" description="PAS" evidence="23">
    <location>
        <begin position="37"/>
        <end position="83"/>
    </location>
</feature>
<dbReference type="CDD" id="cd00088">
    <property type="entry name" value="HPT"/>
    <property type="match status" value="1"/>
</dbReference>
<dbReference type="EMBL" id="CP003620">
    <property type="protein sequence ID" value="AFZ11729.1"/>
    <property type="molecule type" value="Genomic_DNA"/>
</dbReference>
<evidence type="ECO:0000259" key="21">
    <source>
        <dbReference type="PROSITE" id="PS50109"/>
    </source>
</evidence>
<comment type="subcellular location">
    <subcellularLocation>
        <location evidence="2">Cell membrane</location>
        <topology evidence="2">Multi-pass membrane protein</topology>
    </subcellularLocation>
</comment>
<evidence type="ECO:0000256" key="7">
    <source>
        <dbReference type="ARBA" id="ARBA00022679"/>
    </source>
</evidence>
<keyword evidence="14" id="KW-0472">Membrane</keyword>
<dbReference type="PATRIC" id="fig|1173022.3.peg.883"/>
<dbReference type="GO" id="GO:0000155">
    <property type="term" value="F:phosphorelay sensor kinase activity"/>
    <property type="evidence" value="ECO:0007669"/>
    <property type="project" value="InterPro"/>
</dbReference>
<dbReference type="InterPro" id="IPR035965">
    <property type="entry name" value="PAS-like_dom_sf"/>
</dbReference>
<proteinExistence type="inferred from homology"/>
<evidence type="ECO:0000256" key="8">
    <source>
        <dbReference type="ARBA" id="ARBA00022692"/>
    </source>
</evidence>
<feature type="domain" description="PAS" evidence="23">
    <location>
        <begin position="311"/>
        <end position="381"/>
    </location>
</feature>
<dbReference type="eggNOG" id="COG5000">
    <property type="taxonomic scope" value="Bacteria"/>
</dbReference>
<dbReference type="eggNOG" id="COG2198">
    <property type="taxonomic scope" value="Bacteria"/>
</dbReference>
<dbReference type="eggNOG" id="COG5002">
    <property type="taxonomic scope" value="Bacteria"/>
</dbReference>
<sequence>MIANFIVSGFSLILGVFVLVSYLLSKQIKQSKNAEDKFKDLQAILDSANYIIISTAVDGTILTFNAGAEKMLGYSAVEVVGKTTPAIIHDINEVILRAQELSQELAIGIEPSIEVLVAKARRGEIEEREWSYIRKDGSRFPVLLSVTALRNDQGKVTGFVLIGNDISQRKQTEEALYKERNFLKVLLDNLQVGIVACNAEGNLTLFNRTTIELYGLPQEPLAPEKWSEYYDLYLSDGKTLMTVEELPLFRALQGEQIKNNEIITLPKNGIPRTLLVSGQAIFDRKGEKLGAVVTLLDISERKQAEDKLRESEERFRQSFNNAAIGKALASLEGRWLQVNQAFCKIVGYSEAELLQINLQDITHPYDLQRDLNYARKVIKGEIPTYQMEKRYLHKEGQSVWVLLNVSLVRDRHNHPLYFIGEIQDITERKQAEFVLEQAKIAAESATRAKSEFLANMSHEIRTPLNAVIGMTTLLLDTHLDPQQQNFTETIRSSGEALLTLVNDILDFSKIESGKLDLDQYPFNLRACIEESLDLIASKAGEKKLELAYLIYPPTPKTIVGDHNRLRQILVNILSNAVKFTPAGEVVVTVTTKILSKLSEVDNFPQKYEIQFAIKDTGIGIPNDRIEKLFQSFSQVDSSTTRHYGGTGLGLAISKQLVELMDGQIWVESEVDRGSTFNFTLIVESTQDQADIHNTKEIHPLSGKRILIVDNNITNQQVLILQMQCWKIITRAATSVQEALSLLQAEQFDLAILDRQMPEMDGVMLTSAIRQLPSCQNLPLVMLNSLGNDQITEQNSEADFAGFLNKPVKQSQLYNLLVAIFTGQSIKLTSYHPNQAKFDPHLATRIPLRILVAEDFVVNQKMILLMLERMGYRADIANNGFEVLEALHRQPYDLVLMDVQMPEMDGLEATRSIRQNTTSCPQPRIIAITANAMQGDKEACLEAGMDDYLSKPVRVEELVAALNKCLAIEVKSVIPREETTIAKSTSSVIDPKILQSVLNLAAGDTAFMTQVVDTYLDESDKLLSSMSEAIVNQDLETLKAAAHKLKSGSACLGAIALSNLCKQLEIISAERNITQAQEKLPQIQAEYQKVKIALPLEYQRG</sequence>
<dbReference type="InterPro" id="IPR011006">
    <property type="entry name" value="CheY-like_superfamily"/>
</dbReference>
<feature type="domain" description="PAC" evidence="24">
    <location>
        <begin position="385"/>
        <end position="437"/>
    </location>
</feature>
<dbReference type="CDD" id="cd00130">
    <property type="entry name" value="PAS"/>
    <property type="match status" value="3"/>
</dbReference>
<dbReference type="CDD" id="cd00082">
    <property type="entry name" value="HisKA"/>
    <property type="match status" value="1"/>
</dbReference>
<feature type="domain" description="HPt" evidence="25">
    <location>
        <begin position="1003"/>
        <end position="1100"/>
    </location>
</feature>
<dbReference type="InterPro" id="IPR036097">
    <property type="entry name" value="HisK_dim/P_sf"/>
</dbReference>
<evidence type="ECO:0000259" key="24">
    <source>
        <dbReference type="PROSITE" id="PS50113"/>
    </source>
</evidence>
<dbReference type="Pfam" id="PF08448">
    <property type="entry name" value="PAS_4"/>
    <property type="match status" value="1"/>
</dbReference>
<dbReference type="Gene3D" id="3.30.450.20">
    <property type="entry name" value="PAS domain"/>
    <property type="match status" value="3"/>
</dbReference>
<feature type="modified residue" description="4-aspartylphosphate" evidence="19">
    <location>
        <position position="753"/>
    </location>
</feature>
<keyword evidence="13" id="KW-0902">Two-component regulatory system</keyword>
<dbReference type="FunFam" id="3.30.565.10:FF:000010">
    <property type="entry name" value="Sensor histidine kinase RcsC"/>
    <property type="match status" value="1"/>
</dbReference>
<dbReference type="InterPro" id="IPR000700">
    <property type="entry name" value="PAS-assoc_C"/>
</dbReference>
<protein>
    <recommendedName>
        <fullName evidence="17">Circadian input-output histidine kinase CikA</fullName>
        <ecNumber evidence="4">2.7.13.3</ecNumber>
    </recommendedName>
    <alternativeName>
        <fullName evidence="16">Sensory/regulatory protein RpfC</fullName>
    </alternativeName>
</protein>
<dbReference type="Gene3D" id="1.10.287.130">
    <property type="match status" value="1"/>
</dbReference>
<feature type="modified residue" description="4-aspartylphosphate" evidence="19">
    <location>
        <position position="897"/>
    </location>
</feature>
<dbReference type="Gene3D" id="3.30.565.10">
    <property type="entry name" value="Histidine kinase-like ATPase, C-terminal domain"/>
    <property type="match status" value="1"/>
</dbReference>
<dbReference type="SMART" id="SM00448">
    <property type="entry name" value="REC"/>
    <property type="match status" value="2"/>
</dbReference>
<organism evidence="26 27">
    <name type="scientific">Crinalium epipsammum PCC 9333</name>
    <dbReference type="NCBI Taxonomy" id="1173022"/>
    <lineage>
        <taxon>Bacteria</taxon>
        <taxon>Bacillati</taxon>
        <taxon>Cyanobacteriota</taxon>
        <taxon>Cyanophyceae</taxon>
        <taxon>Gomontiellales</taxon>
        <taxon>Gomontiellaceae</taxon>
        <taxon>Crinalium</taxon>
    </lineage>
</organism>
<dbReference type="HOGENOM" id="CLU_000445_114_15_3"/>
<dbReference type="KEGG" id="cep:Cri9333_0811"/>
<evidence type="ECO:0000256" key="20">
    <source>
        <dbReference type="SAM" id="Coils"/>
    </source>
</evidence>
<comment type="similarity">
    <text evidence="3">In the N-terminal section; belongs to the phytochrome family.</text>
</comment>
<keyword evidence="27" id="KW-1185">Reference proteome</keyword>
<evidence type="ECO:0000256" key="2">
    <source>
        <dbReference type="ARBA" id="ARBA00004651"/>
    </source>
</evidence>
<dbReference type="SUPFAM" id="SSF55874">
    <property type="entry name" value="ATPase domain of HSP90 chaperone/DNA topoisomerase II/histidine kinase"/>
    <property type="match status" value="1"/>
</dbReference>
<dbReference type="SUPFAM" id="SSF52172">
    <property type="entry name" value="CheY-like"/>
    <property type="match status" value="2"/>
</dbReference>
<dbReference type="InterPro" id="IPR036641">
    <property type="entry name" value="HPT_dom_sf"/>
</dbReference>
<dbReference type="Pfam" id="PF02518">
    <property type="entry name" value="HATPase_c"/>
    <property type="match status" value="1"/>
</dbReference>
<dbReference type="PROSITE" id="PS50112">
    <property type="entry name" value="PAS"/>
    <property type="match status" value="3"/>
</dbReference>
<comment type="catalytic activity">
    <reaction evidence="1">
        <text>ATP + protein L-histidine = ADP + protein N-phospho-L-histidine.</text>
        <dbReference type="EC" id="2.7.13.3"/>
    </reaction>
</comment>
<dbReference type="GO" id="GO:0005524">
    <property type="term" value="F:ATP binding"/>
    <property type="evidence" value="ECO:0007669"/>
    <property type="project" value="UniProtKB-KW"/>
</dbReference>
<feature type="modified residue" description="Phosphohistidine" evidence="18">
    <location>
        <position position="1042"/>
    </location>
</feature>
<dbReference type="InterPro" id="IPR013656">
    <property type="entry name" value="PAS_4"/>
</dbReference>
<evidence type="ECO:0000256" key="18">
    <source>
        <dbReference type="PROSITE-ProRule" id="PRU00110"/>
    </source>
</evidence>
<dbReference type="NCBIfam" id="TIGR00229">
    <property type="entry name" value="sensory_box"/>
    <property type="match status" value="3"/>
</dbReference>
<dbReference type="STRING" id="1173022.Cri9333_0811"/>
<dbReference type="InterPro" id="IPR008207">
    <property type="entry name" value="Sig_transdc_His_kin_Hpt_dom"/>
</dbReference>
<dbReference type="SUPFAM" id="SSF47226">
    <property type="entry name" value="Histidine-containing phosphotransfer domain, HPT domain"/>
    <property type="match status" value="1"/>
</dbReference>
<evidence type="ECO:0000256" key="6">
    <source>
        <dbReference type="ARBA" id="ARBA00022553"/>
    </source>
</evidence>
<dbReference type="PANTHER" id="PTHR45339:SF1">
    <property type="entry name" value="HYBRID SIGNAL TRANSDUCTION HISTIDINE KINASE J"/>
    <property type="match status" value="1"/>
</dbReference>
<evidence type="ECO:0000256" key="10">
    <source>
        <dbReference type="ARBA" id="ARBA00022777"/>
    </source>
</evidence>
<dbReference type="CDD" id="cd16922">
    <property type="entry name" value="HATPase_EvgS-ArcB-TorS-like"/>
    <property type="match status" value="1"/>
</dbReference>
<evidence type="ECO:0000256" key="15">
    <source>
        <dbReference type="ARBA" id="ARBA00064003"/>
    </source>
</evidence>
<dbReference type="RefSeq" id="WP_015201851.1">
    <property type="nucleotide sequence ID" value="NC_019753.1"/>
</dbReference>
<dbReference type="Proteomes" id="UP000010472">
    <property type="component" value="Chromosome"/>
</dbReference>
<dbReference type="PROSITE" id="PS50109">
    <property type="entry name" value="HIS_KIN"/>
    <property type="match status" value="1"/>
</dbReference>
<evidence type="ECO:0000256" key="1">
    <source>
        <dbReference type="ARBA" id="ARBA00000085"/>
    </source>
</evidence>
<dbReference type="Pfam" id="PF01627">
    <property type="entry name" value="Hpt"/>
    <property type="match status" value="1"/>
</dbReference>